<reference evidence="2" key="1">
    <citation type="journal article" date="2023" name="Mol. Biol. Evol.">
        <title>Third-Generation Sequencing Reveals the Adaptive Role of the Epigenome in Three Deep-Sea Polychaetes.</title>
        <authorList>
            <person name="Perez M."/>
            <person name="Aroh O."/>
            <person name="Sun Y."/>
            <person name="Lan Y."/>
            <person name="Juniper S.K."/>
            <person name="Young C.R."/>
            <person name="Angers B."/>
            <person name="Qian P.Y."/>
        </authorList>
    </citation>
    <scope>NUCLEOTIDE SEQUENCE</scope>
    <source>
        <strain evidence="2">R07B-5</strain>
    </source>
</reference>
<gene>
    <name evidence="2" type="ORF">NP493_1395g00047</name>
</gene>
<organism evidence="2 3">
    <name type="scientific">Ridgeia piscesae</name>
    <name type="common">Tubeworm</name>
    <dbReference type="NCBI Taxonomy" id="27915"/>
    <lineage>
        <taxon>Eukaryota</taxon>
        <taxon>Metazoa</taxon>
        <taxon>Spiralia</taxon>
        <taxon>Lophotrochozoa</taxon>
        <taxon>Annelida</taxon>
        <taxon>Polychaeta</taxon>
        <taxon>Sedentaria</taxon>
        <taxon>Canalipalpata</taxon>
        <taxon>Sabellida</taxon>
        <taxon>Siboglinidae</taxon>
        <taxon>Ridgeia</taxon>
    </lineage>
</organism>
<evidence type="ECO:0000313" key="3">
    <source>
        <dbReference type="Proteomes" id="UP001209878"/>
    </source>
</evidence>
<name>A0AAD9K4E6_RIDPI</name>
<comment type="caution">
    <text evidence="2">The sequence shown here is derived from an EMBL/GenBank/DDBJ whole genome shotgun (WGS) entry which is preliminary data.</text>
</comment>
<dbReference type="Proteomes" id="UP001209878">
    <property type="component" value="Unassembled WGS sequence"/>
</dbReference>
<evidence type="ECO:0000313" key="2">
    <source>
        <dbReference type="EMBL" id="KAK2164733.1"/>
    </source>
</evidence>
<dbReference type="Pfam" id="PF24748">
    <property type="entry name" value="Galaxin_repeat"/>
    <property type="match status" value="1"/>
</dbReference>
<sequence length="78" mass="8918">MLLTSSSLVDGGLRKVLCGTMKYDVSTQICCHNRLYDRKSPNDACCGWTPFNPTTHICCFNNVLDRKRDPFCVEFFHP</sequence>
<dbReference type="EMBL" id="JAODUO010001399">
    <property type="protein sequence ID" value="KAK2164733.1"/>
    <property type="molecule type" value="Genomic_DNA"/>
</dbReference>
<feature type="domain" description="Galaxin-like repeats" evidence="1">
    <location>
        <begin position="17"/>
        <end position="68"/>
    </location>
</feature>
<proteinExistence type="predicted"/>
<evidence type="ECO:0000259" key="1">
    <source>
        <dbReference type="Pfam" id="PF24748"/>
    </source>
</evidence>
<accession>A0AAD9K4E6</accession>
<dbReference type="InterPro" id="IPR056601">
    <property type="entry name" value="Galaxin_dom"/>
</dbReference>
<keyword evidence="3" id="KW-1185">Reference proteome</keyword>
<protein>
    <recommendedName>
        <fullName evidence="1">Galaxin-like repeats domain-containing protein</fullName>
    </recommendedName>
</protein>
<dbReference type="InterPro" id="IPR055284">
    <property type="entry name" value="Galaxin-like"/>
</dbReference>
<dbReference type="PANTHER" id="PTHR34490">
    <property type="entry name" value="PROTEIN CBG12054-RELATED"/>
    <property type="match status" value="1"/>
</dbReference>
<dbReference type="AlphaFoldDB" id="A0AAD9K4E6"/>